<dbReference type="PANTHER" id="PTHR30349">
    <property type="entry name" value="PHAGE INTEGRASE-RELATED"/>
    <property type="match status" value="1"/>
</dbReference>
<dbReference type="InterPro" id="IPR002104">
    <property type="entry name" value="Integrase_catalytic"/>
</dbReference>
<dbReference type="GO" id="GO:0015074">
    <property type="term" value="P:DNA integration"/>
    <property type="evidence" value="ECO:0007669"/>
    <property type="project" value="UniProtKB-KW"/>
</dbReference>
<protein>
    <submittedName>
        <fullName evidence="8">Integrase</fullName>
    </submittedName>
</protein>
<proteinExistence type="inferred from homology"/>
<evidence type="ECO:0000313" key="8">
    <source>
        <dbReference type="EMBL" id="BAS26851.1"/>
    </source>
</evidence>
<dbReference type="InterPro" id="IPR050090">
    <property type="entry name" value="Tyrosine_recombinase_XerCD"/>
</dbReference>
<dbReference type="GO" id="GO:0006310">
    <property type="term" value="P:DNA recombination"/>
    <property type="evidence" value="ECO:0007669"/>
    <property type="project" value="UniProtKB-KW"/>
</dbReference>
<dbReference type="InterPro" id="IPR011946">
    <property type="entry name" value="Integrase_integron-type"/>
</dbReference>
<evidence type="ECO:0000313" key="9">
    <source>
        <dbReference type="Proteomes" id="UP000065807"/>
    </source>
</evidence>
<name>A0A0K2SI97_LIMPI</name>
<comment type="similarity">
    <text evidence="1">Belongs to the 'phage' integrase family.</text>
</comment>
<dbReference type="Gene3D" id="1.10.150.130">
    <property type="match status" value="1"/>
</dbReference>
<dbReference type="KEGG" id="lpil:LIP_0994"/>
<gene>
    <name evidence="8" type="ORF">LIP_0994</name>
</gene>
<dbReference type="PROSITE" id="PS51898">
    <property type="entry name" value="TYR_RECOMBINASE"/>
    <property type="match status" value="1"/>
</dbReference>
<dbReference type="InterPro" id="IPR010998">
    <property type="entry name" value="Integrase_recombinase_N"/>
</dbReference>
<dbReference type="OrthoDB" id="9801717at2"/>
<organism evidence="8 9">
    <name type="scientific">Limnochorda pilosa</name>
    <dbReference type="NCBI Taxonomy" id="1555112"/>
    <lineage>
        <taxon>Bacteria</taxon>
        <taxon>Bacillati</taxon>
        <taxon>Bacillota</taxon>
        <taxon>Limnochordia</taxon>
        <taxon>Limnochordales</taxon>
        <taxon>Limnochordaceae</taxon>
        <taxon>Limnochorda</taxon>
    </lineage>
</organism>
<sequence>MREALRSRHYSRRTEESYRLWVRRFIRFHNLRHPAEMGEAEINAFLSHLATHEKVSASTQNQALSALLFLYRNVLRRHTGDLGSVIRARKPRRLPVVLTKDEVRAVLAELEGTYRLIASLMYGSGLRVTECLGLRVQDMDFARGEILVRDGKGAKDRVTMLPEALKEPLRRHLRTVKATHDRDLREGSGRVDLPQAIARKYPQAATDWRWQWVFPQARRWRNPTTGEQGRHHMHESLVQRAVAQAVRRARLTKRASCHTFRHSFATHLLADGYDIRTVQELLGHKDVRTTMIYTHVLNRGGRGVRSPVDSL</sequence>
<dbReference type="CDD" id="cd01193">
    <property type="entry name" value="INT_IntI_C"/>
    <property type="match status" value="1"/>
</dbReference>
<keyword evidence="9" id="KW-1185">Reference proteome</keyword>
<feature type="domain" description="Tyr recombinase" evidence="6">
    <location>
        <begin position="93"/>
        <end position="306"/>
    </location>
</feature>
<dbReference type="PATRIC" id="fig|1555112.3.peg.1034"/>
<dbReference type="InterPro" id="IPR044068">
    <property type="entry name" value="CB"/>
</dbReference>
<dbReference type="Pfam" id="PF13495">
    <property type="entry name" value="Phage_int_SAM_4"/>
    <property type="match status" value="1"/>
</dbReference>
<dbReference type="Proteomes" id="UP000065807">
    <property type="component" value="Chromosome"/>
</dbReference>
<dbReference type="NCBIfam" id="TIGR02249">
    <property type="entry name" value="integrase_gron"/>
    <property type="match status" value="1"/>
</dbReference>
<evidence type="ECO:0000256" key="2">
    <source>
        <dbReference type="ARBA" id="ARBA00022908"/>
    </source>
</evidence>
<dbReference type="SUPFAM" id="SSF56349">
    <property type="entry name" value="DNA breaking-rejoining enzymes"/>
    <property type="match status" value="1"/>
</dbReference>
<dbReference type="InterPro" id="IPR004107">
    <property type="entry name" value="Integrase_SAM-like_N"/>
</dbReference>
<keyword evidence="4" id="KW-0233">DNA recombination</keyword>
<reference evidence="9" key="2">
    <citation type="journal article" date="2016" name="Int. J. Syst. Evol. Microbiol.">
        <title>Complete genome sequence and cell structure of Limnochorda pilosa, a Gram-negative spore-former within the phylum Firmicutes.</title>
        <authorList>
            <person name="Watanabe M."/>
            <person name="Kojima H."/>
            <person name="Fukui M."/>
        </authorList>
    </citation>
    <scope>NUCLEOTIDE SEQUENCE [LARGE SCALE GENOMIC DNA]</scope>
    <source>
        <strain evidence="9">HC45</strain>
    </source>
</reference>
<dbReference type="STRING" id="1555112.LIP_0994"/>
<dbReference type="InterPro" id="IPR011010">
    <property type="entry name" value="DNA_brk_join_enz"/>
</dbReference>
<evidence type="ECO:0000256" key="3">
    <source>
        <dbReference type="ARBA" id="ARBA00023125"/>
    </source>
</evidence>
<dbReference type="PANTHER" id="PTHR30349:SF64">
    <property type="entry name" value="PROPHAGE INTEGRASE INTD-RELATED"/>
    <property type="match status" value="1"/>
</dbReference>
<dbReference type="PROSITE" id="PS51900">
    <property type="entry name" value="CB"/>
    <property type="match status" value="1"/>
</dbReference>
<feature type="domain" description="Core-binding (CB)" evidence="7">
    <location>
        <begin position="1"/>
        <end position="75"/>
    </location>
</feature>
<dbReference type="Pfam" id="PF00589">
    <property type="entry name" value="Phage_integrase"/>
    <property type="match status" value="1"/>
</dbReference>
<dbReference type="InterPro" id="IPR013762">
    <property type="entry name" value="Integrase-like_cat_sf"/>
</dbReference>
<accession>A0A0K2SI97</accession>
<dbReference type="AlphaFoldDB" id="A0A0K2SI97"/>
<reference evidence="9" key="1">
    <citation type="submission" date="2015-07" db="EMBL/GenBank/DDBJ databases">
        <title>Complete genome sequence and phylogenetic analysis of Limnochorda pilosa.</title>
        <authorList>
            <person name="Watanabe M."/>
            <person name="Kojima H."/>
            <person name="Fukui M."/>
        </authorList>
    </citation>
    <scope>NUCLEOTIDE SEQUENCE [LARGE SCALE GENOMIC DNA]</scope>
    <source>
        <strain evidence="9">HC45</strain>
    </source>
</reference>
<dbReference type="Gene3D" id="1.10.443.10">
    <property type="entry name" value="Intergrase catalytic core"/>
    <property type="match status" value="1"/>
</dbReference>
<evidence type="ECO:0000256" key="5">
    <source>
        <dbReference type="PROSITE-ProRule" id="PRU01248"/>
    </source>
</evidence>
<evidence type="ECO:0000256" key="1">
    <source>
        <dbReference type="ARBA" id="ARBA00008857"/>
    </source>
</evidence>
<keyword evidence="3 5" id="KW-0238">DNA-binding</keyword>
<evidence type="ECO:0000256" key="4">
    <source>
        <dbReference type="ARBA" id="ARBA00023172"/>
    </source>
</evidence>
<evidence type="ECO:0000259" key="6">
    <source>
        <dbReference type="PROSITE" id="PS51898"/>
    </source>
</evidence>
<keyword evidence="2" id="KW-0229">DNA integration</keyword>
<dbReference type="RefSeq" id="WP_144440326.1">
    <property type="nucleotide sequence ID" value="NZ_AP014924.1"/>
</dbReference>
<evidence type="ECO:0000259" key="7">
    <source>
        <dbReference type="PROSITE" id="PS51900"/>
    </source>
</evidence>
<dbReference type="GO" id="GO:0003677">
    <property type="term" value="F:DNA binding"/>
    <property type="evidence" value="ECO:0007669"/>
    <property type="project" value="UniProtKB-UniRule"/>
</dbReference>
<dbReference type="EMBL" id="AP014924">
    <property type="protein sequence ID" value="BAS26851.1"/>
    <property type="molecule type" value="Genomic_DNA"/>
</dbReference>